<feature type="repeat" description="TPR" evidence="10">
    <location>
        <begin position="281"/>
        <end position="314"/>
    </location>
</feature>
<keyword evidence="5" id="KW-0677">Repeat</keyword>
<feature type="compositionally biased region" description="Polar residues" evidence="13">
    <location>
        <begin position="553"/>
        <end position="572"/>
    </location>
</feature>
<dbReference type="InterPro" id="IPR015792">
    <property type="entry name" value="Kinesin_light_repeat"/>
</dbReference>
<dbReference type="InterPro" id="IPR019734">
    <property type="entry name" value="TPR_rpt"/>
</dbReference>
<reference evidence="14 15" key="1">
    <citation type="submission" date="2020-10" db="EMBL/GenBank/DDBJ databases">
        <title>Pygocentrus nattereri (red-bellied piranha) genome, fPygNat1, primary haplotype.</title>
        <authorList>
            <person name="Myers G."/>
            <person name="Meyer A."/>
            <person name="Karagic N."/>
            <person name="Pippel M."/>
            <person name="Winkler S."/>
            <person name="Tracey A."/>
            <person name="Wood J."/>
            <person name="Formenti G."/>
            <person name="Howe K."/>
            <person name="Fedrigo O."/>
            <person name="Jarvis E.D."/>
        </authorList>
    </citation>
    <scope>NUCLEOTIDE SEQUENCE [LARGE SCALE GENOMIC DNA]</scope>
</reference>
<evidence type="ECO:0000256" key="5">
    <source>
        <dbReference type="ARBA" id="ARBA00022737"/>
    </source>
</evidence>
<feature type="compositionally biased region" description="Acidic residues" evidence="13">
    <location>
        <begin position="166"/>
        <end position="175"/>
    </location>
</feature>
<organism evidence="14 15">
    <name type="scientific">Pygocentrus nattereri</name>
    <name type="common">Red-bellied piranha</name>
    <dbReference type="NCBI Taxonomy" id="42514"/>
    <lineage>
        <taxon>Eukaryota</taxon>
        <taxon>Metazoa</taxon>
        <taxon>Chordata</taxon>
        <taxon>Craniata</taxon>
        <taxon>Vertebrata</taxon>
        <taxon>Euteleostomi</taxon>
        <taxon>Actinopterygii</taxon>
        <taxon>Neopterygii</taxon>
        <taxon>Teleostei</taxon>
        <taxon>Ostariophysi</taxon>
        <taxon>Characiformes</taxon>
        <taxon>Characoidei</taxon>
        <taxon>Pygocentrus</taxon>
    </lineage>
</organism>
<dbReference type="GO" id="GO:0007018">
    <property type="term" value="P:microtubule-based movement"/>
    <property type="evidence" value="ECO:0007669"/>
    <property type="project" value="TreeGrafter"/>
</dbReference>
<keyword evidence="9 11" id="KW-0206">Cytoskeleton</keyword>
<evidence type="ECO:0000256" key="13">
    <source>
        <dbReference type="SAM" id="MobiDB-lite"/>
    </source>
</evidence>
<evidence type="ECO:0000256" key="9">
    <source>
        <dbReference type="ARBA" id="ARBA00023212"/>
    </source>
</evidence>
<feature type="repeat" description="TPR" evidence="10">
    <location>
        <begin position="239"/>
        <end position="272"/>
    </location>
</feature>
<gene>
    <name evidence="14" type="primary">KLC2</name>
</gene>
<comment type="subunit">
    <text evidence="11">Oligomeric complex composed of two heavy chains and two light chains.</text>
</comment>
<keyword evidence="15" id="KW-1185">Reference proteome</keyword>
<feature type="region of interest" description="Disordered" evidence="13">
    <location>
        <begin position="533"/>
        <end position="593"/>
    </location>
</feature>
<dbReference type="GO" id="GO:0019894">
    <property type="term" value="F:kinesin binding"/>
    <property type="evidence" value="ECO:0007669"/>
    <property type="project" value="TreeGrafter"/>
</dbReference>
<feature type="coiled-coil region" evidence="12">
    <location>
        <begin position="85"/>
        <end position="140"/>
    </location>
</feature>
<comment type="function">
    <text evidence="11">Kinesin is a microtubule-associated force-producing protein that play a role in organelle transport.</text>
</comment>
<dbReference type="PROSITE" id="PS01160">
    <property type="entry name" value="KINESIN_LIGHT"/>
    <property type="match status" value="1"/>
</dbReference>
<dbReference type="InterPro" id="IPR002151">
    <property type="entry name" value="Kinesin_light"/>
</dbReference>
<dbReference type="SUPFAM" id="SSF48452">
    <property type="entry name" value="TPR-like"/>
    <property type="match status" value="1"/>
</dbReference>
<reference evidence="14" key="2">
    <citation type="submission" date="2025-08" db="UniProtKB">
        <authorList>
            <consortium name="Ensembl"/>
        </authorList>
    </citation>
    <scope>IDENTIFICATION</scope>
</reference>
<dbReference type="Ensembl" id="ENSPNAT00000049200.1">
    <property type="protein sequence ID" value="ENSPNAP00000061220.1"/>
    <property type="gene ID" value="ENSPNAG00000001947.2"/>
</dbReference>
<dbReference type="Pfam" id="PF13374">
    <property type="entry name" value="TPR_10"/>
    <property type="match status" value="1"/>
</dbReference>
<dbReference type="InterPro" id="IPR011990">
    <property type="entry name" value="TPR-like_helical_dom_sf"/>
</dbReference>
<dbReference type="GO" id="GO:0005871">
    <property type="term" value="C:kinesin complex"/>
    <property type="evidence" value="ECO:0007669"/>
    <property type="project" value="UniProtKB-UniRule"/>
</dbReference>
<dbReference type="FunFam" id="1.25.40.10:FF:000003">
    <property type="entry name" value="kinesin light chain isoform X1"/>
    <property type="match status" value="1"/>
</dbReference>
<reference evidence="14" key="3">
    <citation type="submission" date="2025-09" db="UniProtKB">
        <authorList>
            <consortium name="Ensembl"/>
        </authorList>
    </citation>
    <scope>IDENTIFICATION</scope>
</reference>
<dbReference type="PANTHER" id="PTHR45783:SF2">
    <property type="entry name" value="KINESIN LIGHT CHAIN 2"/>
    <property type="match status" value="1"/>
</dbReference>
<dbReference type="PANTHER" id="PTHR45783">
    <property type="entry name" value="KINESIN LIGHT CHAIN"/>
    <property type="match status" value="1"/>
</dbReference>
<evidence type="ECO:0000256" key="6">
    <source>
        <dbReference type="ARBA" id="ARBA00022803"/>
    </source>
</evidence>
<keyword evidence="3 11" id="KW-0963">Cytoplasm</keyword>
<dbReference type="GeneTree" id="ENSGT00940000166677"/>
<feature type="compositionally biased region" description="Polar residues" evidence="13">
    <location>
        <begin position="579"/>
        <end position="593"/>
    </location>
</feature>
<dbReference type="AlphaFoldDB" id="A0AAR2KAB8"/>
<evidence type="ECO:0000256" key="8">
    <source>
        <dbReference type="ARBA" id="ARBA00023175"/>
    </source>
</evidence>
<name>A0AAR2KAB8_PYGNA</name>
<keyword evidence="8 11" id="KW-0505">Motor protein</keyword>
<feature type="region of interest" description="Disordered" evidence="13">
    <location>
        <begin position="473"/>
        <end position="521"/>
    </location>
</feature>
<dbReference type="PROSITE" id="PS50005">
    <property type="entry name" value="TPR"/>
    <property type="match status" value="2"/>
</dbReference>
<keyword evidence="4 11" id="KW-0493">Microtubule</keyword>
<comment type="subcellular location">
    <subcellularLocation>
        <location evidence="1 11">Cytoplasm</location>
        <location evidence="1 11">Cytoskeleton</location>
    </subcellularLocation>
</comment>
<comment type="similarity">
    <text evidence="2 11">Belongs to the kinesin light chain family.</text>
</comment>
<protein>
    <recommendedName>
        <fullName evidence="11">Kinesin light chain</fullName>
    </recommendedName>
</protein>
<dbReference type="GO" id="GO:0005737">
    <property type="term" value="C:cytoplasm"/>
    <property type="evidence" value="ECO:0007669"/>
    <property type="project" value="TreeGrafter"/>
</dbReference>
<evidence type="ECO:0000313" key="14">
    <source>
        <dbReference type="Ensembl" id="ENSPNAP00000061220.1"/>
    </source>
</evidence>
<dbReference type="Proteomes" id="UP001501920">
    <property type="component" value="Chromosome 2"/>
</dbReference>
<sequence length="593" mass="65789">MSTMVYPREEALERLTQDEIVLNTKAVMQGLETLRGEHAQLLNSLLDCAQPPAAQEKSGLLRKSLEAIELGLGEAQVIIALSGHLSAVESEKQKLRAQVRRLCQENQWLRDELANTQHKLQKSEQNVAQLEEEKKHLEFMNQIRKFDDDGSPSEEKPGEKEKDNLDDLFPNDDDQGPAQPSGEVAAQQGGYEIPARLRTLHNLVIQYASQGRYEVAVPLCKQALEDLEKTSGHDHPDVATMLNILALVYRDQNKYKEAAHLLNDALAIREKTLGKDHPAVAATLNNLAVLYGKRGKYKEAEPLCKRALEIREKVLGKYHPDVAKQLNNLALLCQNQGKYEEVEYYYRRALEIYESKLGADDPNVAKTKNNLATCYLKQGKFKDAEALYKEILTRAHEKQFGSVNSKHSDVSSFPTTTEIGYPTVTNTLKSLGALYRRQGKLEAAETLEECATKNRKQGIDAINQSKVVELLKDGVAGGDRRQNRDGMNGPGGPRGDSEADEAEWNGDGNGSLRRSGSFGKIRDALRRSSEMLVKKLQGSGPQEPRNPGMKRASSLNFLNKSAEETSQANSGLSECRGLSASNVDLSRRSSLIG</sequence>
<dbReference type="SMART" id="SM00028">
    <property type="entry name" value="TPR"/>
    <property type="match status" value="5"/>
</dbReference>
<evidence type="ECO:0000256" key="1">
    <source>
        <dbReference type="ARBA" id="ARBA00004245"/>
    </source>
</evidence>
<evidence type="ECO:0000256" key="4">
    <source>
        <dbReference type="ARBA" id="ARBA00022701"/>
    </source>
</evidence>
<dbReference type="PRINTS" id="PR00381">
    <property type="entry name" value="KINESINLIGHT"/>
</dbReference>
<keyword evidence="7 12" id="KW-0175">Coiled coil</keyword>
<evidence type="ECO:0000256" key="10">
    <source>
        <dbReference type="PROSITE-ProRule" id="PRU00339"/>
    </source>
</evidence>
<dbReference type="GO" id="GO:0005874">
    <property type="term" value="C:microtubule"/>
    <property type="evidence" value="ECO:0007669"/>
    <property type="project" value="UniProtKB-UniRule"/>
</dbReference>
<evidence type="ECO:0000256" key="2">
    <source>
        <dbReference type="ARBA" id="ARBA00009622"/>
    </source>
</evidence>
<dbReference type="Pfam" id="PF13424">
    <property type="entry name" value="TPR_12"/>
    <property type="match status" value="2"/>
</dbReference>
<feature type="compositionally biased region" description="Basic and acidic residues" evidence="13">
    <location>
        <begin position="144"/>
        <end position="165"/>
    </location>
</feature>
<dbReference type="Gene3D" id="1.25.40.10">
    <property type="entry name" value="Tetratricopeptide repeat domain"/>
    <property type="match status" value="1"/>
</dbReference>
<accession>A0AAR2KAB8</accession>
<keyword evidence="6 10" id="KW-0802">TPR repeat</keyword>
<evidence type="ECO:0000256" key="12">
    <source>
        <dbReference type="SAM" id="Coils"/>
    </source>
</evidence>
<evidence type="ECO:0000256" key="11">
    <source>
        <dbReference type="RuleBase" id="RU367020"/>
    </source>
</evidence>
<evidence type="ECO:0000256" key="3">
    <source>
        <dbReference type="ARBA" id="ARBA00022490"/>
    </source>
</evidence>
<feature type="region of interest" description="Disordered" evidence="13">
    <location>
        <begin position="144"/>
        <end position="185"/>
    </location>
</feature>
<proteinExistence type="inferred from homology"/>
<evidence type="ECO:0000313" key="15">
    <source>
        <dbReference type="Proteomes" id="UP001501920"/>
    </source>
</evidence>
<evidence type="ECO:0000256" key="7">
    <source>
        <dbReference type="ARBA" id="ARBA00023054"/>
    </source>
</evidence>